<organism evidence="1">
    <name type="scientific">Lepeophtheirus salmonis</name>
    <name type="common">Salmon louse</name>
    <name type="synonym">Caligus salmonis</name>
    <dbReference type="NCBI Taxonomy" id="72036"/>
    <lineage>
        <taxon>Eukaryota</taxon>
        <taxon>Metazoa</taxon>
        <taxon>Ecdysozoa</taxon>
        <taxon>Arthropoda</taxon>
        <taxon>Crustacea</taxon>
        <taxon>Multicrustacea</taxon>
        <taxon>Hexanauplia</taxon>
        <taxon>Copepoda</taxon>
        <taxon>Siphonostomatoida</taxon>
        <taxon>Caligidae</taxon>
        <taxon>Lepeophtheirus</taxon>
    </lineage>
</organism>
<dbReference type="AlphaFoldDB" id="A0A0K2UQJ1"/>
<reference evidence="1" key="1">
    <citation type="submission" date="2014-05" db="EMBL/GenBank/DDBJ databases">
        <authorList>
            <person name="Chronopoulou M."/>
        </authorList>
    </citation>
    <scope>NUCLEOTIDE SEQUENCE</scope>
    <source>
        <tissue evidence="1">Whole organism</tissue>
    </source>
</reference>
<dbReference type="EMBL" id="HACA01023163">
    <property type="protein sequence ID" value="CDW40524.1"/>
    <property type="molecule type" value="Transcribed_RNA"/>
</dbReference>
<accession>A0A0K2UQJ1</accession>
<sequence>MIMKLYVIIFICTQYENFVFCSSHPQSMDSKLTNQSLNYSTLQTLILSSNRKVQILEERTLKLECIILNHPKDQSPGGILWQLNGSPLDFRWHRGGLHLKIRTIFLLESTNGDVSLFLIRLYIL</sequence>
<protein>
    <recommendedName>
        <fullName evidence="2">Ig-like domain-containing protein</fullName>
    </recommendedName>
</protein>
<evidence type="ECO:0000313" key="1">
    <source>
        <dbReference type="EMBL" id="CDW40524.1"/>
    </source>
</evidence>
<evidence type="ECO:0008006" key="2">
    <source>
        <dbReference type="Google" id="ProtNLM"/>
    </source>
</evidence>
<proteinExistence type="predicted"/>
<name>A0A0K2UQJ1_LEPSM</name>